<evidence type="ECO:0000256" key="1">
    <source>
        <dbReference type="ARBA" id="ARBA00009332"/>
    </source>
</evidence>
<dbReference type="PANTHER" id="PTHR10422">
    <property type="entry name" value="CYTOCHROME C OXIDASE SUBUNIT 1"/>
    <property type="match status" value="1"/>
</dbReference>
<dbReference type="PROSITE" id="PS50855">
    <property type="entry name" value="COX1"/>
    <property type="match status" value="1"/>
</dbReference>
<feature type="domain" description="Cytochrome oxidase subunit I profile" evidence="9">
    <location>
        <begin position="1"/>
        <end position="242"/>
    </location>
</feature>
<dbReference type="GO" id="GO:0020037">
    <property type="term" value="F:heme binding"/>
    <property type="evidence" value="ECO:0007669"/>
    <property type="project" value="InterPro"/>
</dbReference>
<sequence length="548" mass="61165">MTNPVRWLFSTNHKDIGTLYFIFGAIAGVMGTCFSVLIRMELARPGDQILGGNHQLYNVLITAHAFLMIFFMVMPAMIGGSGNWSVPILIGAPDMAFPRLNNISFWLLPPSLLLLLSSALVEVGSGTGWTVYPPLSGITSHSGGAVDLAISSLHLSGVSSILGSINFITTISNMRGPGMTMHRSPLFVWSVLVTAFPLLLSLPVLAGAITMLLTDRNFNTTFSDPAGGGDPILYQHLFRFFGFKWPFSDENLNTHCAICWNCLLNGTPTMFISGFLVKPRSSKNGVSKTQSAGNQRHKSSLVGTSETTRATTYPKSFCEWLAGIIDGDGTLQVSKQGYTSLEITMGLEDLPLLRYIQHMLGGSIKMRSGVKAYRYRLHNQLGMIKLIYCINGHIRHSARLLQQHRVCQVHDIPVILPITLDSQSNWFAGFFDADGTIGIAMKHQLPQLSIRVTNKLLQDVESYKVVFGGNIYFDSSQNGYYQWSVQSRKDVIMMLDYFKSSTFRSHKSRRFFLIEEYYSLYDLKAFKPDSIHHKAWLALLDKWNKLMI</sequence>
<evidence type="ECO:0000313" key="11">
    <source>
        <dbReference type="Proteomes" id="UP000796880"/>
    </source>
</evidence>
<dbReference type="Gene3D" id="1.20.210.10">
    <property type="entry name" value="Cytochrome c oxidase-like, subunit I domain"/>
    <property type="match status" value="1"/>
</dbReference>
<dbReference type="GO" id="GO:0004129">
    <property type="term" value="F:cytochrome-c oxidase activity"/>
    <property type="evidence" value="ECO:0007669"/>
    <property type="project" value="InterPro"/>
</dbReference>
<dbReference type="GO" id="GO:0016787">
    <property type="term" value="F:hydrolase activity"/>
    <property type="evidence" value="ECO:0007669"/>
    <property type="project" value="UniProtKB-KW"/>
</dbReference>
<dbReference type="Gene3D" id="3.10.28.10">
    <property type="entry name" value="Homing endonucleases"/>
    <property type="match status" value="2"/>
</dbReference>
<feature type="transmembrane region" description="Helical" evidence="8">
    <location>
        <begin position="112"/>
        <end position="132"/>
    </location>
</feature>
<dbReference type="SUPFAM" id="SSF81442">
    <property type="entry name" value="Cytochrome c oxidase subunit I-like"/>
    <property type="match status" value="1"/>
</dbReference>
<keyword evidence="8" id="KW-1133">Transmembrane helix</keyword>
<evidence type="ECO:0000313" key="10">
    <source>
        <dbReference type="EMBL" id="KAF3452232.1"/>
    </source>
</evidence>
<dbReference type="GO" id="GO:0016020">
    <property type="term" value="C:membrane"/>
    <property type="evidence" value="ECO:0007669"/>
    <property type="project" value="InterPro"/>
</dbReference>
<dbReference type="Pfam" id="PF00115">
    <property type="entry name" value="COX1"/>
    <property type="match status" value="1"/>
</dbReference>
<dbReference type="GO" id="GO:0005739">
    <property type="term" value="C:mitochondrion"/>
    <property type="evidence" value="ECO:0007669"/>
    <property type="project" value="GOC"/>
</dbReference>
<dbReference type="Proteomes" id="UP000796880">
    <property type="component" value="Unassembled WGS sequence"/>
</dbReference>
<evidence type="ECO:0000256" key="4">
    <source>
        <dbReference type="ARBA" id="ARBA00022759"/>
    </source>
</evidence>
<keyword evidence="4" id="KW-0255">Endonuclease</keyword>
<keyword evidence="6" id="KW-0404">Intron homing</keyword>
<keyword evidence="11" id="KW-1185">Reference proteome</keyword>
<comment type="caution">
    <text evidence="10">The sequence shown here is derived from an EMBL/GenBank/DDBJ whole genome shotgun (WGS) entry which is preliminary data.</text>
</comment>
<feature type="transmembrane region" description="Helical" evidence="8">
    <location>
        <begin position="20"/>
        <end position="38"/>
    </location>
</feature>
<dbReference type="EMBL" id="VOIH02000003">
    <property type="protein sequence ID" value="KAF3452232.1"/>
    <property type="molecule type" value="Genomic_DNA"/>
</dbReference>
<dbReference type="AlphaFoldDB" id="A0A8K0HGJ9"/>
<keyword evidence="3" id="KW-0540">Nuclease</keyword>
<organism evidence="10 11">
    <name type="scientific">Rhamnella rubrinervis</name>
    <dbReference type="NCBI Taxonomy" id="2594499"/>
    <lineage>
        <taxon>Eukaryota</taxon>
        <taxon>Viridiplantae</taxon>
        <taxon>Streptophyta</taxon>
        <taxon>Embryophyta</taxon>
        <taxon>Tracheophyta</taxon>
        <taxon>Spermatophyta</taxon>
        <taxon>Magnoliopsida</taxon>
        <taxon>eudicotyledons</taxon>
        <taxon>Gunneridae</taxon>
        <taxon>Pentapetalae</taxon>
        <taxon>rosids</taxon>
        <taxon>fabids</taxon>
        <taxon>Rosales</taxon>
        <taxon>Rhamnaceae</taxon>
        <taxon>rhamnoid group</taxon>
        <taxon>Rhamneae</taxon>
        <taxon>Rhamnella</taxon>
    </lineage>
</organism>
<dbReference type="GO" id="GO:0015990">
    <property type="term" value="P:electron transport coupled proton transport"/>
    <property type="evidence" value="ECO:0007669"/>
    <property type="project" value="TreeGrafter"/>
</dbReference>
<dbReference type="InterPro" id="IPR023616">
    <property type="entry name" value="Cyt_c_oxase-like_su1_dom"/>
</dbReference>
<dbReference type="GO" id="GO:0006314">
    <property type="term" value="P:intron homing"/>
    <property type="evidence" value="ECO:0007669"/>
    <property type="project" value="UniProtKB-KW"/>
</dbReference>
<dbReference type="OrthoDB" id="1155622at2759"/>
<comment type="similarity">
    <text evidence="1">In the C-terminal section; belongs to the LAGLIDADG endonuclease family.</text>
</comment>
<dbReference type="InterPro" id="IPR000883">
    <property type="entry name" value="Cyt_C_Oxase_1"/>
</dbReference>
<dbReference type="GO" id="GO:0004519">
    <property type="term" value="F:endonuclease activity"/>
    <property type="evidence" value="ECO:0007669"/>
    <property type="project" value="UniProtKB-KW"/>
</dbReference>
<keyword evidence="5" id="KW-0378">Hydrolase</keyword>
<keyword evidence="8" id="KW-0812">Transmembrane</keyword>
<evidence type="ECO:0000256" key="3">
    <source>
        <dbReference type="ARBA" id="ARBA00022722"/>
    </source>
</evidence>
<dbReference type="PANTHER" id="PTHR10422:SF18">
    <property type="entry name" value="CYTOCHROME C OXIDASE SUBUNIT 1"/>
    <property type="match status" value="1"/>
</dbReference>
<dbReference type="InterPro" id="IPR027434">
    <property type="entry name" value="Homing_endonucl"/>
</dbReference>
<evidence type="ECO:0000256" key="6">
    <source>
        <dbReference type="ARBA" id="ARBA00022886"/>
    </source>
</evidence>
<dbReference type="InterPro" id="IPR004860">
    <property type="entry name" value="LAGLIDADG_dom"/>
</dbReference>
<feature type="compositionally biased region" description="Polar residues" evidence="7">
    <location>
        <begin position="285"/>
        <end position="294"/>
    </location>
</feature>
<dbReference type="SUPFAM" id="SSF55608">
    <property type="entry name" value="Homing endonucleases"/>
    <property type="match status" value="2"/>
</dbReference>
<feature type="region of interest" description="Disordered" evidence="7">
    <location>
        <begin position="285"/>
        <end position="307"/>
    </location>
</feature>
<reference evidence="10" key="1">
    <citation type="submission" date="2020-03" db="EMBL/GenBank/DDBJ databases">
        <title>A high-quality chromosome-level genome assembly of a woody plant with both climbing and erect habits, Rhamnella rubrinervis.</title>
        <authorList>
            <person name="Lu Z."/>
            <person name="Yang Y."/>
            <person name="Zhu X."/>
            <person name="Sun Y."/>
        </authorList>
    </citation>
    <scope>NUCLEOTIDE SEQUENCE</scope>
    <source>
        <strain evidence="10">BYM</strain>
        <tissue evidence="10">Leaf</tissue>
    </source>
</reference>
<feature type="transmembrane region" description="Helical" evidence="8">
    <location>
        <begin position="186"/>
        <end position="213"/>
    </location>
</feature>
<name>A0A8K0HGJ9_9ROSA</name>
<feature type="transmembrane region" description="Helical" evidence="8">
    <location>
        <begin position="59"/>
        <end position="78"/>
    </location>
</feature>
<evidence type="ECO:0000259" key="9">
    <source>
        <dbReference type="PROSITE" id="PS50855"/>
    </source>
</evidence>
<evidence type="ECO:0000256" key="2">
    <source>
        <dbReference type="ARBA" id="ARBA00010468"/>
    </source>
</evidence>
<dbReference type="GO" id="GO:0006123">
    <property type="term" value="P:mitochondrial electron transport, cytochrome c to oxygen"/>
    <property type="evidence" value="ECO:0007669"/>
    <property type="project" value="TreeGrafter"/>
</dbReference>
<keyword evidence="8" id="KW-0472">Membrane</keyword>
<gene>
    <name evidence="10" type="ORF">FNV43_RR08330</name>
</gene>
<evidence type="ECO:0000256" key="5">
    <source>
        <dbReference type="ARBA" id="ARBA00022801"/>
    </source>
</evidence>
<accession>A0A8K0HGJ9</accession>
<dbReference type="InterPro" id="IPR036927">
    <property type="entry name" value="Cyt_c_oxase-like_su1_sf"/>
</dbReference>
<evidence type="ECO:0000256" key="7">
    <source>
        <dbReference type="SAM" id="MobiDB-lite"/>
    </source>
</evidence>
<dbReference type="Pfam" id="PF00961">
    <property type="entry name" value="LAGLIDADG_1"/>
    <property type="match status" value="2"/>
</dbReference>
<dbReference type="PRINTS" id="PR01165">
    <property type="entry name" value="CYCOXIDASEI"/>
</dbReference>
<evidence type="ECO:0000256" key="8">
    <source>
        <dbReference type="SAM" id="Phobius"/>
    </source>
</evidence>
<comment type="similarity">
    <text evidence="2">In the N-terminal section; belongs to the heme-copper respiratory oxidase family.</text>
</comment>
<protein>
    <recommendedName>
        <fullName evidence="9">Cytochrome oxidase subunit I profile domain-containing protein</fullName>
    </recommendedName>
</protein>
<feature type="transmembrane region" description="Helical" evidence="8">
    <location>
        <begin position="152"/>
        <end position="174"/>
    </location>
</feature>
<proteinExistence type="inferred from homology"/>